<keyword evidence="8" id="KW-0408">Iron</keyword>
<evidence type="ECO:0000256" key="9">
    <source>
        <dbReference type="ARBA" id="ARBA00023065"/>
    </source>
</evidence>
<reference evidence="19 20" key="1">
    <citation type="submission" date="2016-10" db="EMBL/GenBank/DDBJ databases">
        <authorList>
            <person name="de Groot N.N."/>
        </authorList>
    </citation>
    <scope>NUCLEOTIDE SEQUENCE [LARGE SCALE GENOMIC DNA]</scope>
    <source>
        <strain>GEY</strain>
        <strain evidence="20">DSM 9560</strain>
    </source>
</reference>
<evidence type="ECO:0000313" key="19">
    <source>
        <dbReference type="EMBL" id="SFF08809.1"/>
    </source>
</evidence>
<keyword evidence="9" id="KW-0406">Ion transport</keyword>
<dbReference type="Gene3D" id="2.60.40.1120">
    <property type="entry name" value="Carboxypeptidase-like, regulatory domain"/>
    <property type="match status" value="1"/>
</dbReference>
<evidence type="ECO:0000256" key="1">
    <source>
        <dbReference type="ARBA" id="ARBA00004571"/>
    </source>
</evidence>
<evidence type="ECO:0000256" key="10">
    <source>
        <dbReference type="ARBA" id="ARBA00023077"/>
    </source>
</evidence>
<keyword evidence="12" id="KW-0675">Receptor</keyword>
<dbReference type="Gene3D" id="2.40.170.20">
    <property type="entry name" value="TonB-dependent receptor, beta-barrel domain"/>
    <property type="match status" value="1"/>
</dbReference>
<feature type="domain" description="TonB-dependent receptor-like beta-barrel" evidence="17">
    <location>
        <begin position="305"/>
        <end position="782"/>
    </location>
</feature>
<dbReference type="Pfam" id="PF00593">
    <property type="entry name" value="TonB_dep_Rec_b-barrel"/>
    <property type="match status" value="1"/>
</dbReference>
<dbReference type="PANTHER" id="PTHR32552:SF68">
    <property type="entry name" value="FERRICHROME OUTER MEMBRANE TRANSPORTER_PHAGE RECEPTOR"/>
    <property type="match status" value="1"/>
</dbReference>
<evidence type="ECO:0000256" key="16">
    <source>
        <dbReference type="SAM" id="SignalP"/>
    </source>
</evidence>
<dbReference type="InterPro" id="IPR000531">
    <property type="entry name" value="Beta-barrel_TonB"/>
</dbReference>
<keyword evidence="7 16" id="KW-0732">Signal</keyword>
<name>A0A1I2FVH0_9BACT</name>
<evidence type="ECO:0000256" key="12">
    <source>
        <dbReference type="ARBA" id="ARBA00023170"/>
    </source>
</evidence>
<evidence type="ECO:0000259" key="17">
    <source>
        <dbReference type="Pfam" id="PF00593"/>
    </source>
</evidence>
<evidence type="ECO:0000256" key="13">
    <source>
        <dbReference type="ARBA" id="ARBA00023237"/>
    </source>
</evidence>
<dbReference type="InterPro" id="IPR008969">
    <property type="entry name" value="CarboxyPept-like_regulatory"/>
</dbReference>
<dbReference type="Proteomes" id="UP000199513">
    <property type="component" value="Unassembled WGS sequence"/>
</dbReference>
<dbReference type="InterPro" id="IPR012910">
    <property type="entry name" value="Plug_dom"/>
</dbReference>
<evidence type="ECO:0000256" key="5">
    <source>
        <dbReference type="ARBA" id="ARBA00022496"/>
    </source>
</evidence>
<evidence type="ECO:0000256" key="6">
    <source>
        <dbReference type="ARBA" id="ARBA00022692"/>
    </source>
</evidence>
<dbReference type="STRING" id="1003.SAMN04488541_101566"/>
<dbReference type="GO" id="GO:0015891">
    <property type="term" value="P:siderophore transport"/>
    <property type="evidence" value="ECO:0007669"/>
    <property type="project" value="InterPro"/>
</dbReference>
<dbReference type="NCBIfam" id="TIGR01783">
    <property type="entry name" value="TonB-siderophor"/>
    <property type="match status" value="1"/>
</dbReference>
<dbReference type="Gene3D" id="2.170.130.10">
    <property type="entry name" value="TonB-dependent receptor, plug domain"/>
    <property type="match status" value="1"/>
</dbReference>
<dbReference type="PROSITE" id="PS52016">
    <property type="entry name" value="TONB_DEPENDENT_REC_3"/>
    <property type="match status" value="1"/>
</dbReference>
<feature type="chain" id="PRO_5011623921" evidence="16">
    <location>
        <begin position="23"/>
        <end position="813"/>
    </location>
</feature>
<evidence type="ECO:0000259" key="18">
    <source>
        <dbReference type="Pfam" id="PF07715"/>
    </source>
</evidence>
<dbReference type="RefSeq" id="WP_091544622.1">
    <property type="nucleotide sequence ID" value="NZ_FONY01000015.1"/>
</dbReference>
<dbReference type="SUPFAM" id="SSF49464">
    <property type="entry name" value="Carboxypeptidase regulatory domain-like"/>
    <property type="match status" value="1"/>
</dbReference>
<evidence type="ECO:0000256" key="3">
    <source>
        <dbReference type="ARBA" id="ARBA00022448"/>
    </source>
</evidence>
<evidence type="ECO:0000256" key="7">
    <source>
        <dbReference type="ARBA" id="ARBA00022729"/>
    </source>
</evidence>
<dbReference type="OrthoDB" id="9758472at2"/>
<keyword evidence="13 14" id="KW-0998">Cell outer membrane</keyword>
<keyword evidence="6 14" id="KW-0812">Transmembrane</keyword>
<dbReference type="InterPro" id="IPR036942">
    <property type="entry name" value="Beta-barrel_TonB_sf"/>
</dbReference>
<protein>
    <submittedName>
        <fullName evidence="19">Iron complex outermembrane recepter protein</fullName>
    </submittedName>
</protein>
<feature type="domain" description="TonB-dependent receptor plug" evidence="18">
    <location>
        <begin position="134"/>
        <end position="228"/>
    </location>
</feature>
<keyword evidence="5" id="KW-0410">Iron transport</keyword>
<dbReference type="InterPro" id="IPR037066">
    <property type="entry name" value="Plug_dom_sf"/>
</dbReference>
<organism evidence="19 20">
    <name type="scientific">Thermoflexibacter ruber</name>
    <dbReference type="NCBI Taxonomy" id="1003"/>
    <lineage>
        <taxon>Bacteria</taxon>
        <taxon>Pseudomonadati</taxon>
        <taxon>Bacteroidota</taxon>
        <taxon>Cytophagia</taxon>
        <taxon>Cytophagales</taxon>
        <taxon>Thermoflexibacteraceae</taxon>
        <taxon>Thermoflexibacter</taxon>
    </lineage>
</organism>
<sequence length="813" mass="91021">MKNCYYILIFLILSAAPFLTLAQSIKGSIKDQNDKPVPALNIVLEGTGMGTITDTEGQFTITNIQAGKYKLVVSGIGYLSQRQNIVLKEGDELILNLVVTENITELQSVEIIGRKETTYKNESSFIATKTATALKDIPQSVSYVTKELIQDQQAIRTGEIIKNVSGVNQFSFYDDFTLRGFRSNVQLINGLRITSGFWKQPLTINLERMEVIKGPASALFGNTDPGGTINRVTKKPLDEKRQSLSFTTGSFQTFRALADFTGPMNEQKTLLYRLNLGYENAESFRNMQFNNNIVIAPSISFLPSEKTRINFDMVYNRSKSRLDRGQAVFGTGDLYSTPISFATGAVNDFLNEDNLFITASLNHKFSEKITFNTSYMKFAYAEDLLEHRTANRYAKDGTGRDIPTLLEMQVFLRQRKRFVDNLTTYFTIDFNTGKSVSHKLLVGYDYIQETVPLGGGFSVASGYRNAANTGIIGTFNPANARNYLLDSRGNPIPNVPHFDLASGNPYRIADISKYFFTQSVIVPSFYSINGFYLQDQIKIGKLQALIGLRQEYYNDLFSYKTADEQKIQQTALIPRIGLVYSLTQHINTYLTYVEGYNPQTASSIANPNAGGPFDPLTSKMIEVGAKGEFFDKMLSANLAIYQITQNNILINAGSPTNPDLLRQIGQERARGFEIDFIGRVLPNWSVVINYAYNNAIISKSSNESEIGNQKPNAPKHQGNFWTKYVIDRGKLEGLGFGLGGNFVDERVPSLNRGQRLPKYALLNAALYYSFNKFLISLNINNIGNKVHWVGGYDYIRLFPGAPRNFLATVAYTF</sequence>
<dbReference type="PANTHER" id="PTHR32552">
    <property type="entry name" value="FERRICHROME IRON RECEPTOR-RELATED"/>
    <property type="match status" value="1"/>
</dbReference>
<evidence type="ECO:0000256" key="2">
    <source>
        <dbReference type="ARBA" id="ARBA00009810"/>
    </source>
</evidence>
<keyword evidence="4 14" id="KW-1134">Transmembrane beta strand</keyword>
<dbReference type="AlphaFoldDB" id="A0A1I2FVH0"/>
<keyword evidence="3 14" id="KW-0813">Transport</keyword>
<evidence type="ECO:0000256" key="15">
    <source>
        <dbReference type="RuleBase" id="RU003357"/>
    </source>
</evidence>
<evidence type="ECO:0000256" key="14">
    <source>
        <dbReference type="PROSITE-ProRule" id="PRU01360"/>
    </source>
</evidence>
<proteinExistence type="inferred from homology"/>
<comment type="subcellular location">
    <subcellularLocation>
        <location evidence="1 14">Cell outer membrane</location>
        <topology evidence="1 14">Multi-pass membrane protein</topology>
    </subcellularLocation>
</comment>
<evidence type="ECO:0000256" key="11">
    <source>
        <dbReference type="ARBA" id="ARBA00023136"/>
    </source>
</evidence>
<evidence type="ECO:0000256" key="8">
    <source>
        <dbReference type="ARBA" id="ARBA00023004"/>
    </source>
</evidence>
<keyword evidence="10 15" id="KW-0798">TonB box</keyword>
<dbReference type="GO" id="GO:0009279">
    <property type="term" value="C:cell outer membrane"/>
    <property type="evidence" value="ECO:0007669"/>
    <property type="project" value="UniProtKB-SubCell"/>
</dbReference>
<accession>A0A1I2FVH0</accession>
<gene>
    <name evidence="19" type="ORF">SAMN04488541_101566</name>
</gene>
<evidence type="ECO:0000313" key="20">
    <source>
        <dbReference type="Proteomes" id="UP000199513"/>
    </source>
</evidence>
<dbReference type="GO" id="GO:0015344">
    <property type="term" value="F:siderophore uptake transmembrane transporter activity"/>
    <property type="evidence" value="ECO:0007669"/>
    <property type="project" value="TreeGrafter"/>
</dbReference>
<comment type="similarity">
    <text evidence="2 14 15">Belongs to the TonB-dependent receptor family.</text>
</comment>
<evidence type="ECO:0000256" key="4">
    <source>
        <dbReference type="ARBA" id="ARBA00022452"/>
    </source>
</evidence>
<dbReference type="Pfam" id="PF07715">
    <property type="entry name" value="Plug"/>
    <property type="match status" value="1"/>
</dbReference>
<dbReference type="SUPFAM" id="SSF56935">
    <property type="entry name" value="Porins"/>
    <property type="match status" value="1"/>
</dbReference>
<dbReference type="InterPro" id="IPR010105">
    <property type="entry name" value="TonB_sidphr_rcpt"/>
</dbReference>
<keyword evidence="11 14" id="KW-0472">Membrane</keyword>
<dbReference type="Pfam" id="PF13715">
    <property type="entry name" value="CarbopepD_reg_2"/>
    <property type="match status" value="1"/>
</dbReference>
<keyword evidence="20" id="KW-1185">Reference proteome</keyword>
<dbReference type="CDD" id="cd01347">
    <property type="entry name" value="ligand_gated_channel"/>
    <property type="match status" value="1"/>
</dbReference>
<feature type="signal peptide" evidence="16">
    <location>
        <begin position="1"/>
        <end position="22"/>
    </location>
</feature>
<dbReference type="GO" id="GO:0038023">
    <property type="term" value="F:signaling receptor activity"/>
    <property type="evidence" value="ECO:0007669"/>
    <property type="project" value="InterPro"/>
</dbReference>
<dbReference type="EMBL" id="FONY01000015">
    <property type="protein sequence ID" value="SFF08809.1"/>
    <property type="molecule type" value="Genomic_DNA"/>
</dbReference>
<dbReference type="InterPro" id="IPR039426">
    <property type="entry name" value="TonB-dep_rcpt-like"/>
</dbReference>